<keyword evidence="2 4" id="KW-0012">Acyltransferase</keyword>
<name>A0A1D7ZZF1_LIMFE</name>
<keyword evidence="1 4" id="KW-0808">Transferase</keyword>
<proteinExistence type="predicted"/>
<evidence type="ECO:0000313" key="4">
    <source>
        <dbReference type="EMBL" id="AOR75226.1"/>
    </source>
</evidence>
<dbReference type="CDD" id="cd04301">
    <property type="entry name" value="NAT_SF"/>
    <property type="match status" value="1"/>
</dbReference>
<dbReference type="Gene3D" id="3.40.630.30">
    <property type="match status" value="1"/>
</dbReference>
<dbReference type="EC" id="2.3.1.178" evidence="4"/>
<dbReference type="GO" id="GO:0102971">
    <property type="term" value="F:phosphinothricin N-acetyltransferase activity"/>
    <property type="evidence" value="ECO:0007669"/>
    <property type="project" value="UniProtKB-EC"/>
</dbReference>
<dbReference type="SUPFAM" id="SSF55729">
    <property type="entry name" value="Acyl-CoA N-acyltransferases (Nat)"/>
    <property type="match status" value="1"/>
</dbReference>
<reference evidence="4 5" key="1">
    <citation type="submission" date="2016-09" db="EMBL/GenBank/DDBJ databases">
        <title>Genome Sequence of the Lactobacillus fermentum strain NCC2970 (CNCM I-5068).</title>
        <authorList>
            <person name="Barretto C."/>
            <person name="Ngom-Bru C."/>
            <person name="Genevaz A."/>
            <person name="Fournier C."/>
            <person name="Moine D."/>
            <person name="Kassam M."/>
            <person name="Iltis A."/>
            <person name="Sagory-Zalkind P."/>
            <person name="Faucherand G."/>
            <person name="Descombes P."/>
            <person name="Duboux S."/>
        </authorList>
    </citation>
    <scope>NUCLEOTIDE SEQUENCE [LARGE SCALE GENOMIC DNA]</scope>
    <source>
        <strain evidence="4 5">NCC2970</strain>
    </source>
</reference>
<dbReference type="Proteomes" id="UP000094714">
    <property type="component" value="Chromosome"/>
</dbReference>
<evidence type="ECO:0000256" key="2">
    <source>
        <dbReference type="ARBA" id="ARBA00023315"/>
    </source>
</evidence>
<feature type="domain" description="N-acetyltransferase" evidence="3">
    <location>
        <begin position="3"/>
        <end position="170"/>
    </location>
</feature>
<keyword evidence="4" id="KW-0378">Hydrolase</keyword>
<dbReference type="EMBL" id="CP017151">
    <property type="protein sequence ID" value="AOR75226.1"/>
    <property type="molecule type" value="Genomic_DNA"/>
</dbReference>
<organism evidence="4 5">
    <name type="scientific">Limosilactobacillus fermentum</name>
    <name type="common">Lactobacillus fermentum</name>
    <dbReference type="NCBI Taxonomy" id="1613"/>
    <lineage>
        <taxon>Bacteria</taxon>
        <taxon>Bacillati</taxon>
        <taxon>Bacillota</taxon>
        <taxon>Bacilli</taxon>
        <taxon>Lactobacillales</taxon>
        <taxon>Lactobacillaceae</taxon>
        <taxon>Limosilactobacillus</taxon>
    </lineage>
</organism>
<gene>
    <name evidence="4" type="ORF">LACFE_CDS1783</name>
</gene>
<dbReference type="EC" id="3.1.21.4" evidence="4"/>
<dbReference type="GO" id="GO:0009036">
    <property type="term" value="F:type II site-specific deoxyribonuclease activity"/>
    <property type="evidence" value="ECO:0007669"/>
    <property type="project" value="UniProtKB-EC"/>
</dbReference>
<evidence type="ECO:0000259" key="3">
    <source>
        <dbReference type="PROSITE" id="PS51186"/>
    </source>
</evidence>
<evidence type="ECO:0000313" key="5">
    <source>
        <dbReference type="Proteomes" id="UP000094714"/>
    </source>
</evidence>
<dbReference type="AlphaFoldDB" id="A0A1D7ZZF1"/>
<dbReference type="Pfam" id="PF00583">
    <property type="entry name" value="Acetyltransf_1"/>
    <property type="match status" value="1"/>
</dbReference>
<evidence type="ECO:0000256" key="1">
    <source>
        <dbReference type="ARBA" id="ARBA00022679"/>
    </source>
</evidence>
<dbReference type="PANTHER" id="PTHR43072:SF23">
    <property type="entry name" value="UPF0039 PROTEIN C11D3.02C"/>
    <property type="match status" value="1"/>
</dbReference>
<dbReference type="PATRIC" id="fig|1613.112.peg.1868"/>
<dbReference type="PROSITE" id="PS51186">
    <property type="entry name" value="GNAT"/>
    <property type="match status" value="1"/>
</dbReference>
<dbReference type="InterPro" id="IPR000182">
    <property type="entry name" value="GNAT_dom"/>
</dbReference>
<dbReference type="InterPro" id="IPR016181">
    <property type="entry name" value="Acyl_CoA_acyltransferase"/>
</dbReference>
<dbReference type="GO" id="GO:0033816">
    <property type="term" value="F:diaminobutyrate acetyltransferase activity"/>
    <property type="evidence" value="ECO:0007669"/>
    <property type="project" value="UniProtKB-EC"/>
</dbReference>
<protein>
    <submittedName>
        <fullName evidence="4">Phosphinothricin N-acetyltransferase</fullName>
        <ecNumber evidence="4">2.3.1.178</ecNumber>
        <ecNumber evidence="4">2.3.1.183</ecNumber>
        <ecNumber evidence="4">3.1.21.4</ecNumber>
    </submittedName>
</protein>
<dbReference type="EC" id="2.3.1.183" evidence="4"/>
<accession>A0A1D7ZZF1</accession>
<dbReference type="PANTHER" id="PTHR43072">
    <property type="entry name" value="N-ACETYLTRANSFERASE"/>
    <property type="match status" value="1"/>
</dbReference>
<sequence>MMINFRQATLADLPTIVAIYNQTIAPHAVTADMEPVTVEQRRGWFNSFSDDHPLWVVEDGGQVIGWVGLEPFYGRAAYRHTAEVAIYFDQAVRHQGLGTKALAFMESQLAACEITAVVAYIFGTNQASQALFKKFGYQKWGAFPGVASFPDKTQDLVFFGKRYDEEKNDE</sequence>